<dbReference type="GO" id="GO:0015074">
    <property type="term" value="P:DNA integration"/>
    <property type="evidence" value="ECO:0007669"/>
    <property type="project" value="InterPro"/>
</dbReference>
<dbReference type="Pfam" id="PF13683">
    <property type="entry name" value="rve_3"/>
    <property type="match status" value="1"/>
</dbReference>
<dbReference type="PANTHER" id="PTHR47515:SF1">
    <property type="entry name" value="BLR2054 PROTEIN"/>
    <property type="match status" value="1"/>
</dbReference>
<evidence type="ECO:0000313" key="3">
    <source>
        <dbReference type="Proteomes" id="UP000186559"/>
    </source>
</evidence>
<dbReference type="InterPro" id="IPR036397">
    <property type="entry name" value="RNaseH_sf"/>
</dbReference>
<dbReference type="Proteomes" id="UP000186559">
    <property type="component" value="Chromosome"/>
</dbReference>
<evidence type="ECO:0000259" key="1">
    <source>
        <dbReference type="Pfam" id="PF13683"/>
    </source>
</evidence>
<dbReference type="InterPro" id="IPR001584">
    <property type="entry name" value="Integrase_cat-core"/>
</dbReference>
<dbReference type="GO" id="GO:0003676">
    <property type="term" value="F:nucleic acid binding"/>
    <property type="evidence" value="ECO:0007669"/>
    <property type="project" value="InterPro"/>
</dbReference>
<keyword evidence="3" id="KW-1185">Reference proteome</keyword>
<sequence length="130" mass="14634">MASDLAWIHTKRGNTLLTSQAENALEEASEDHRHHGDDRHLGFLCGRIGYPNTIRVVSGSEFIFRDMDFWADANDVKLDFSRPGKPTENGFIEAFDSKLRSECLNAHSFSPALILEVSMDRWHGSTGRAE</sequence>
<dbReference type="STRING" id="1229727.Ga0080559_TMP2833"/>
<evidence type="ECO:0000313" key="2">
    <source>
        <dbReference type="EMBL" id="APX23629.1"/>
    </source>
</evidence>
<gene>
    <name evidence="2" type="ORF">Ga0080559_TMP2833</name>
</gene>
<organism evidence="2 3">
    <name type="scientific">Salipiger profundus</name>
    <dbReference type="NCBI Taxonomy" id="1229727"/>
    <lineage>
        <taxon>Bacteria</taxon>
        <taxon>Pseudomonadati</taxon>
        <taxon>Pseudomonadota</taxon>
        <taxon>Alphaproteobacteria</taxon>
        <taxon>Rhodobacterales</taxon>
        <taxon>Roseobacteraceae</taxon>
        <taxon>Salipiger</taxon>
    </lineage>
</organism>
<feature type="domain" description="Integrase catalytic" evidence="1">
    <location>
        <begin position="75"/>
        <end position="122"/>
    </location>
</feature>
<accession>A0A1U7D659</accession>
<protein>
    <submittedName>
        <fullName evidence="2">Integrase core domain-containing protein</fullName>
    </submittedName>
</protein>
<dbReference type="SUPFAM" id="SSF53098">
    <property type="entry name" value="Ribonuclease H-like"/>
    <property type="match status" value="1"/>
</dbReference>
<dbReference type="PANTHER" id="PTHR47515">
    <property type="entry name" value="LOW CALCIUM RESPONSE LOCUS PROTEIN T"/>
    <property type="match status" value="1"/>
</dbReference>
<dbReference type="AlphaFoldDB" id="A0A1U7D659"/>
<dbReference type="KEGG" id="tpro:Ga0080559_TMP2833"/>
<dbReference type="Gene3D" id="3.30.420.10">
    <property type="entry name" value="Ribonuclease H-like superfamily/Ribonuclease H"/>
    <property type="match status" value="1"/>
</dbReference>
<name>A0A1U7D659_9RHOB</name>
<proteinExistence type="predicted"/>
<dbReference type="InterPro" id="IPR012337">
    <property type="entry name" value="RNaseH-like_sf"/>
</dbReference>
<dbReference type="EMBL" id="CP014796">
    <property type="protein sequence ID" value="APX23629.1"/>
    <property type="molecule type" value="Genomic_DNA"/>
</dbReference>
<reference evidence="2 3" key="1">
    <citation type="submission" date="2016-03" db="EMBL/GenBank/DDBJ databases">
        <title>Deep-sea bacteria in the southern Pacific.</title>
        <authorList>
            <person name="Tang K."/>
        </authorList>
    </citation>
    <scope>NUCLEOTIDE SEQUENCE [LARGE SCALE GENOMIC DNA]</scope>
    <source>
        <strain evidence="2 3">JLT2016</strain>
    </source>
</reference>